<dbReference type="PANTHER" id="PTHR31694">
    <property type="entry name" value="DESICCATION-LIKE PROTEIN"/>
    <property type="match status" value="1"/>
</dbReference>
<accession>A0A9Q8P4W7</accession>
<organism evidence="2 3">
    <name type="scientific">Passalora fulva</name>
    <name type="common">Tomato leaf mold</name>
    <name type="synonym">Cladosporium fulvum</name>
    <dbReference type="NCBI Taxonomy" id="5499"/>
    <lineage>
        <taxon>Eukaryota</taxon>
        <taxon>Fungi</taxon>
        <taxon>Dikarya</taxon>
        <taxon>Ascomycota</taxon>
        <taxon>Pezizomycotina</taxon>
        <taxon>Dothideomycetes</taxon>
        <taxon>Dothideomycetidae</taxon>
        <taxon>Mycosphaerellales</taxon>
        <taxon>Mycosphaerellaceae</taxon>
        <taxon>Fulvia</taxon>
    </lineage>
</organism>
<dbReference type="EMBL" id="CP090164">
    <property type="protein sequence ID" value="UJO13393.1"/>
    <property type="molecule type" value="Genomic_DNA"/>
</dbReference>
<evidence type="ECO:0000313" key="2">
    <source>
        <dbReference type="EMBL" id="UJO13393.1"/>
    </source>
</evidence>
<protein>
    <submittedName>
        <fullName evidence="2">Uncharacterized protein</fullName>
    </submittedName>
</protein>
<dbReference type="RefSeq" id="XP_047757759.1">
    <property type="nucleotide sequence ID" value="XM_047901966.1"/>
</dbReference>
<evidence type="ECO:0000256" key="1">
    <source>
        <dbReference type="SAM" id="MobiDB-lite"/>
    </source>
</evidence>
<dbReference type="AlphaFoldDB" id="A0A9Q8P4W7"/>
<sequence>MRYTYATAFAALAAAVPVIDVEKRQSAINDGVILNYALTLEHLENAFYKEGLSKFSDADFMAAGVNPGFYNNLKQISSDEETHVTFLTTALSGAGVTPVQACTYNFGAKDAATFLAIVNVLEGVGVSAYLGAAQFIMNKDYLTAAGSILTVESRHSAYLRENQSPKQSPFPSAFDIPLSFNEVFSLAAGFITACPQGKDGSLGLPVKAFPALTVTPAGVARPGDKLTVVAADGAPASTNAWFITSSGAVPAPISGQSVTVPADAPKGQSYLVLTKDEKTPTDDSIAAGPAVVQIADNADGQSYGGAMPPASGGNGGNGGSSPAAPSYGTYGSYGKYDQGSYASYGKYN</sequence>
<dbReference type="CDD" id="cd00657">
    <property type="entry name" value="Ferritin_like"/>
    <property type="match status" value="1"/>
</dbReference>
<dbReference type="SUPFAM" id="SSF47240">
    <property type="entry name" value="Ferritin-like"/>
    <property type="match status" value="1"/>
</dbReference>
<gene>
    <name evidence="2" type="ORF">CLAFUR5_02818</name>
</gene>
<dbReference type="InterPro" id="IPR009078">
    <property type="entry name" value="Ferritin-like_SF"/>
</dbReference>
<dbReference type="OrthoDB" id="1001765at2759"/>
<dbReference type="InterPro" id="IPR052965">
    <property type="entry name" value="Pigment-catalase-like"/>
</dbReference>
<dbReference type="Pfam" id="PF13668">
    <property type="entry name" value="Ferritin_2"/>
    <property type="match status" value="1"/>
</dbReference>
<dbReference type="OMA" id="ECTYSFG"/>
<reference evidence="2" key="2">
    <citation type="journal article" date="2022" name="Microb. Genom.">
        <title>A chromosome-scale genome assembly of the tomato pathogen Cladosporium fulvum reveals a compartmentalized genome architecture and the presence of a dispensable chromosome.</title>
        <authorList>
            <person name="Zaccaron A.Z."/>
            <person name="Chen L.H."/>
            <person name="Samaras A."/>
            <person name="Stergiopoulos I."/>
        </authorList>
    </citation>
    <scope>NUCLEOTIDE SEQUENCE</scope>
    <source>
        <strain evidence="2">Race5_Kim</strain>
    </source>
</reference>
<feature type="region of interest" description="Disordered" evidence="1">
    <location>
        <begin position="302"/>
        <end position="348"/>
    </location>
</feature>
<name>A0A9Q8P4W7_PASFU</name>
<dbReference type="Proteomes" id="UP000756132">
    <property type="component" value="Chromosome 2"/>
</dbReference>
<dbReference type="PANTHER" id="PTHR31694:SF26">
    <property type="entry name" value="OS05G0151100 PROTEIN"/>
    <property type="match status" value="1"/>
</dbReference>
<dbReference type="KEGG" id="ffu:CLAFUR5_02818"/>
<keyword evidence="3" id="KW-1185">Reference proteome</keyword>
<evidence type="ECO:0000313" key="3">
    <source>
        <dbReference type="Proteomes" id="UP000756132"/>
    </source>
</evidence>
<dbReference type="GeneID" id="71982696"/>
<proteinExistence type="predicted"/>
<reference evidence="2" key="1">
    <citation type="submission" date="2021-12" db="EMBL/GenBank/DDBJ databases">
        <authorList>
            <person name="Zaccaron A."/>
            <person name="Stergiopoulos I."/>
        </authorList>
    </citation>
    <scope>NUCLEOTIDE SEQUENCE</scope>
    <source>
        <strain evidence="2">Race5_Kim</strain>
    </source>
</reference>